<gene>
    <name evidence="6" type="ORF">EUU22_09695</name>
</gene>
<feature type="domain" description="GGDEF" evidence="5">
    <location>
        <begin position="257"/>
        <end position="390"/>
    </location>
</feature>
<dbReference type="PANTHER" id="PTHR45138:SF9">
    <property type="entry name" value="DIGUANYLATE CYCLASE DGCM-RELATED"/>
    <property type="match status" value="1"/>
</dbReference>
<dbReference type="PROSITE" id="PS50887">
    <property type="entry name" value="GGDEF"/>
    <property type="match status" value="1"/>
</dbReference>
<dbReference type="InterPro" id="IPR043128">
    <property type="entry name" value="Rev_trsase/Diguanyl_cyclase"/>
</dbReference>
<feature type="transmembrane region" description="Helical" evidence="4">
    <location>
        <begin position="101"/>
        <end position="119"/>
    </location>
</feature>
<dbReference type="GO" id="GO:0052621">
    <property type="term" value="F:diguanylate cyclase activity"/>
    <property type="evidence" value="ECO:0007669"/>
    <property type="project" value="UniProtKB-EC"/>
</dbReference>
<organism evidence="6 7">
    <name type="scientific">Ciceribacter ferrooxidans</name>
    <dbReference type="NCBI Taxonomy" id="2509717"/>
    <lineage>
        <taxon>Bacteria</taxon>
        <taxon>Pseudomonadati</taxon>
        <taxon>Pseudomonadota</taxon>
        <taxon>Alphaproteobacteria</taxon>
        <taxon>Hyphomicrobiales</taxon>
        <taxon>Rhizobiaceae</taxon>
        <taxon>Ciceribacter</taxon>
    </lineage>
</organism>
<dbReference type="EMBL" id="SDVB01000196">
    <property type="protein sequence ID" value="RYC15298.1"/>
    <property type="molecule type" value="Genomic_DNA"/>
</dbReference>
<keyword evidence="7" id="KW-1185">Reference proteome</keyword>
<evidence type="ECO:0000256" key="3">
    <source>
        <dbReference type="SAM" id="MobiDB-lite"/>
    </source>
</evidence>
<dbReference type="EC" id="2.7.7.65" evidence="1"/>
<evidence type="ECO:0000313" key="6">
    <source>
        <dbReference type="EMBL" id="RYC15298.1"/>
    </source>
</evidence>
<evidence type="ECO:0000256" key="1">
    <source>
        <dbReference type="ARBA" id="ARBA00012528"/>
    </source>
</evidence>
<dbReference type="InterPro" id="IPR000160">
    <property type="entry name" value="GGDEF_dom"/>
</dbReference>
<reference evidence="6 7" key="1">
    <citation type="submission" date="2019-01" db="EMBL/GenBank/DDBJ databases">
        <authorList>
            <person name="Deng T."/>
        </authorList>
    </citation>
    <scope>NUCLEOTIDE SEQUENCE [LARGE SCALE GENOMIC DNA]</scope>
    <source>
        <strain evidence="6 7">F8825</strain>
    </source>
</reference>
<dbReference type="CDD" id="cd01949">
    <property type="entry name" value="GGDEF"/>
    <property type="match status" value="1"/>
</dbReference>
<dbReference type="GO" id="GO:1902201">
    <property type="term" value="P:negative regulation of bacterial-type flagellum-dependent cell motility"/>
    <property type="evidence" value="ECO:0007669"/>
    <property type="project" value="TreeGrafter"/>
</dbReference>
<feature type="transmembrane region" description="Helical" evidence="4">
    <location>
        <begin position="125"/>
        <end position="147"/>
    </location>
</feature>
<sequence>MSRTAILEQFLHLPTIMVVYALGTLVVAIISLGIWWHDRSNKASAMLGLASVAGIVGAVLHGLRLVVPFWLSTGLGFPIAFAGIGLFWSAFAVFENRRPNYLMAFAGALLSLAIYPLPLFQDSTVFRAVFAAVIFGTYNGLAAWEVYRGGRREPLPSRALACGINLGHALLWLARIPFALFVAPPVDAQEHYALWFVALSLLSALSNMFGMFSLAMLARDRSERRYRIAAETDALTGLDNRRSFIAKTEAMLARPGGPSAMLLCDLDHFKAVNDTDGHLAGDRVLVAFSELLRRHMPENAVVARFGGEEFACLLPGAGLEQARTVADAFREAVGRQAIPFEGRTLSVTVSIGVAVKGERIAPLDLLLASADTMLYLAKAEGRNCVRAMQLPGALAASAGRGGASDQAGAVAGRTLHSRPA</sequence>
<feature type="compositionally biased region" description="Low complexity" evidence="3">
    <location>
        <begin position="398"/>
        <end position="409"/>
    </location>
</feature>
<dbReference type="GO" id="GO:0005886">
    <property type="term" value="C:plasma membrane"/>
    <property type="evidence" value="ECO:0007669"/>
    <property type="project" value="TreeGrafter"/>
</dbReference>
<evidence type="ECO:0000259" key="5">
    <source>
        <dbReference type="PROSITE" id="PS50887"/>
    </source>
</evidence>
<feature type="transmembrane region" description="Helical" evidence="4">
    <location>
        <begin position="192"/>
        <end position="217"/>
    </location>
</feature>
<dbReference type="Pfam" id="PF00990">
    <property type="entry name" value="GGDEF"/>
    <property type="match status" value="1"/>
</dbReference>
<keyword evidence="4" id="KW-0812">Transmembrane</keyword>
<feature type="transmembrane region" description="Helical" evidence="4">
    <location>
        <begin position="159"/>
        <end position="180"/>
    </location>
</feature>
<dbReference type="SMART" id="SM00267">
    <property type="entry name" value="GGDEF"/>
    <property type="match status" value="1"/>
</dbReference>
<dbReference type="SUPFAM" id="SSF55073">
    <property type="entry name" value="Nucleotide cyclase"/>
    <property type="match status" value="1"/>
</dbReference>
<dbReference type="AlphaFoldDB" id="A0A4V1RR67"/>
<dbReference type="NCBIfam" id="TIGR00254">
    <property type="entry name" value="GGDEF"/>
    <property type="match status" value="1"/>
</dbReference>
<keyword evidence="4" id="KW-1133">Transmembrane helix</keyword>
<evidence type="ECO:0000313" key="7">
    <source>
        <dbReference type="Proteomes" id="UP000291088"/>
    </source>
</evidence>
<feature type="transmembrane region" description="Helical" evidence="4">
    <location>
        <begin position="43"/>
        <end position="63"/>
    </location>
</feature>
<dbReference type="Gene3D" id="3.30.70.270">
    <property type="match status" value="1"/>
</dbReference>
<name>A0A4V1RR67_9HYPH</name>
<feature type="transmembrane region" description="Helical" evidence="4">
    <location>
        <begin position="69"/>
        <end position="94"/>
    </location>
</feature>
<dbReference type="Proteomes" id="UP000291088">
    <property type="component" value="Unassembled WGS sequence"/>
</dbReference>
<keyword evidence="4" id="KW-0472">Membrane</keyword>
<evidence type="ECO:0000256" key="4">
    <source>
        <dbReference type="SAM" id="Phobius"/>
    </source>
</evidence>
<dbReference type="OrthoDB" id="9812260at2"/>
<accession>A0A4V1RR67</accession>
<dbReference type="FunFam" id="3.30.70.270:FF:000001">
    <property type="entry name" value="Diguanylate cyclase domain protein"/>
    <property type="match status" value="1"/>
</dbReference>
<comment type="catalytic activity">
    <reaction evidence="2">
        <text>2 GTP = 3',3'-c-di-GMP + 2 diphosphate</text>
        <dbReference type="Rhea" id="RHEA:24898"/>
        <dbReference type="ChEBI" id="CHEBI:33019"/>
        <dbReference type="ChEBI" id="CHEBI:37565"/>
        <dbReference type="ChEBI" id="CHEBI:58805"/>
        <dbReference type="EC" id="2.7.7.65"/>
    </reaction>
</comment>
<comment type="caution">
    <text evidence="6">The sequence shown here is derived from an EMBL/GenBank/DDBJ whole genome shotgun (WGS) entry which is preliminary data.</text>
</comment>
<proteinExistence type="predicted"/>
<feature type="transmembrane region" description="Helical" evidence="4">
    <location>
        <begin position="12"/>
        <end position="36"/>
    </location>
</feature>
<dbReference type="PANTHER" id="PTHR45138">
    <property type="entry name" value="REGULATORY COMPONENTS OF SENSORY TRANSDUCTION SYSTEM"/>
    <property type="match status" value="1"/>
</dbReference>
<evidence type="ECO:0000256" key="2">
    <source>
        <dbReference type="ARBA" id="ARBA00034247"/>
    </source>
</evidence>
<dbReference type="InterPro" id="IPR029787">
    <property type="entry name" value="Nucleotide_cyclase"/>
</dbReference>
<dbReference type="InterPro" id="IPR050469">
    <property type="entry name" value="Diguanylate_Cyclase"/>
</dbReference>
<protein>
    <recommendedName>
        <fullName evidence="1">diguanylate cyclase</fullName>
        <ecNumber evidence="1">2.7.7.65</ecNumber>
    </recommendedName>
</protein>
<dbReference type="GO" id="GO:0043709">
    <property type="term" value="P:cell adhesion involved in single-species biofilm formation"/>
    <property type="evidence" value="ECO:0007669"/>
    <property type="project" value="TreeGrafter"/>
</dbReference>
<feature type="region of interest" description="Disordered" evidence="3">
    <location>
        <begin position="398"/>
        <end position="420"/>
    </location>
</feature>